<feature type="compositionally biased region" description="Acidic residues" evidence="7">
    <location>
        <begin position="1742"/>
        <end position="1753"/>
    </location>
</feature>
<dbReference type="InterPro" id="IPR014891">
    <property type="entry name" value="DWNN_domain"/>
</dbReference>
<feature type="compositionally biased region" description="Polar residues" evidence="7">
    <location>
        <begin position="404"/>
        <end position="420"/>
    </location>
</feature>
<evidence type="ECO:0000256" key="5">
    <source>
        <dbReference type="ARBA" id="ARBA00023242"/>
    </source>
</evidence>
<accession>A0A9N7Z1E6</accession>
<evidence type="ECO:0000256" key="6">
    <source>
        <dbReference type="PROSITE-ProRule" id="PRU00047"/>
    </source>
</evidence>
<dbReference type="PANTHER" id="PTHR15439">
    <property type="entry name" value="RETINOBLASTOMA-BINDING PROTEIN 6"/>
    <property type="match status" value="1"/>
</dbReference>
<feature type="compositionally biased region" description="Basic residues" evidence="7">
    <location>
        <begin position="607"/>
        <end position="619"/>
    </location>
</feature>
<dbReference type="Pfam" id="PF04564">
    <property type="entry name" value="U-box"/>
    <property type="match status" value="1"/>
</dbReference>
<dbReference type="InterPro" id="IPR033489">
    <property type="entry name" value="RBBP6"/>
</dbReference>
<dbReference type="Gene3D" id="4.10.60.10">
    <property type="entry name" value="Zinc finger, CCHC-type"/>
    <property type="match status" value="1"/>
</dbReference>
<feature type="region of interest" description="Disordered" evidence="7">
    <location>
        <begin position="1239"/>
        <end position="1347"/>
    </location>
</feature>
<keyword evidence="5" id="KW-0539">Nucleus</keyword>
<feature type="compositionally biased region" description="Basic residues" evidence="7">
    <location>
        <begin position="1728"/>
        <end position="1738"/>
    </location>
</feature>
<feature type="domain" description="CCHC-type" evidence="9">
    <location>
        <begin position="165"/>
        <end position="179"/>
    </location>
</feature>
<sequence length="1764" mass="197290">MTHVHYKFSSKLSYDTAVFDGPHITLRDLKKQIMARERLRSGDCDLQITNAQSKQEYTDDEGLIPKGASVIVRRIPIIGGKSGSSNKTHHKDRSVTQLQHAYEVVKAMDAQASSSTLHLFSKMTNLADADVSEEDKIKVLQNQSAYDSVNYSKRFGTVLPANYTCYRCGNTGHHIRNCPTSGQDKNYEAPLRIKKSSGIPRSFMVEVDDPSVKGAMLTNCGRYAVAAIDAKAYAIGKKEKPPFFQQDKPKSEVEEDPIPEELLCLICHDLLSDAVVIPCCGNSYCDDCIRTTLLDSEEHVCPTCSQSDVSPDTLIANKFLRQAVNNFKKERGQSKSLPVKGGTSQSQNPTPTPSPARSPPPPPPVQSQPQLPQEPMCSEQDSPLHCPEVEDTPPLSENPPAATGPTSPCNKLSTSLQTELSCLKTPDREAEGETQDDSAAAAAATTPPPVLLSDKDPAAAPSPLTPLVEHTTVAEPPPTVTVELQQSPLGPVPRHPPPSSCWSGAFPPSGCPPGGWSESQQLTSSPCSAYTVPPPPPLFPSPLFHTYLSAHQSHTSYPPGYPPPATPIWTLPCPQGAPLPSLCSSTSTIPAHVPKEWYRRQTEKKERSPHRGSTHRHSSSRSQSKSSKSKSSRSYSSSKSRSRSRSRSQGRSRPRSPYSRHRDLHTRSTPSYSYGYRRSPTPSSSSSPHVGHHSRSKSPSDHRKNRHHSRHHHNKKSASSSYGSARRGERSGREDGGFGASLTSSHYAHHSSQRSGLELETERYLQWKKEYKEWCEKYFNSYVGPFHQLPLPFINLPPPPQWEGSKSYSHANLDSRYRQAARTHGRSPPSQSSSDSRSPLSRSSSDSRSTASQSSSDSRSPPSHTSNNSRSPPSQSSSDSRSTPSEDGAELKACTQQKVDLLPITFTQGSKEVELQETSKDDQKVIIIAVEDLSPIKYKQKKTQKHGEGREEESSSPAAADSTDNNRKDERGHDPEPHACKDGTLVKDEATFQSTLKPDKSLDKDCVRSRDKGDLEEKKGRRRGKDSDSRQDVERRHRMKSSRGADRVETDRYRHTGGRKAPDLSSEKNRKRKGETPEKKQASKDESPELIEEKKQNIEQKKESKPWPLKEKDIWEGRITVKPQKKISININFDVKKKEEKPEKQESTIGKSEDEMEKTVDGEEKLNRGDTDVELDEKKKSSREKEEQIKPDDGEPRQLWEKAAIGNDKRGMWVTLAAEEENDGENKDEDFDSWHCAPRGAEEEEEGNNQMEEVDESWSMTGKEEKEERVRREREIEEFFQISQKEKTEGESTCEENRGNLPEGEKTRVRKEEGDEMKVTTQRSSNENHHDGPNSIMMDDDSSCEDSQEKWAVVKALEENIQDTAVEDQLVLIQVPRSKWEKEESWEEVENEGEVKAPDPRPVVLPPALVTPTDRETVGKERQRSVDTKKDRDRQKGKDEARERSFDRSMAPSSGRDTNDGTWCADRERERGMERGRDRQKETKRSKDRTRGEGRGGDRGHSSSASLQKKNLPSSSHFSQHSMSQDTERRGRQQGGDHDHKKSSTSSHPGGKHSSSGSRDRRAVEMPDKHAHKTQRDTALDPKRKDKHYHSHRESSGSRHQDRAPGTQLSSEFPSESSSPKPRMSSPGLKLKQDRSRNESQEAKEWTGNKVGRQAEAEGGSLWRDVDQQMSQEIKWEELEEGERPSSSSSSSVSQDGSKDDGRKRKQKEQQVETSQAGPEPLEDCELKKHKKKSRRSKDGREEEEEGGGEGEDDQAKRCSALSS</sequence>
<feature type="compositionally biased region" description="Pro residues" evidence="7">
    <location>
        <begin position="490"/>
        <end position="499"/>
    </location>
</feature>
<dbReference type="InterPro" id="IPR013083">
    <property type="entry name" value="Znf_RING/FYVE/PHD"/>
</dbReference>
<evidence type="ECO:0000313" key="12">
    <source>
        <dbReference type="EMBL" id="CAB1447733.1"/>
    </source>
</evidence>
<dbReference type="SMART" id="SM00343">
    <property type="entry name" value="ZnF_C2HC"/>
    <property type="match status" value="1"/>
</dbReference>
<feature type="compositionally biased region" description="Basic and acidic residues" evidence="7">
    <location>
        <begin position="726"/>
        <end position="736"/>
    </location>
</feature>
<dbReference type="SMART" id="SM01180">
    <property type="entry name" value="DWNN"/>
    <property type="match status" value="1"/>
</dbReference>
<feature type="domain" description="DWNN" evidence="10">
    <location>
        <begin position="4"/>
        <end position="76"/>
    </location>
</feature>
<feature type="compositionally biased region" description="Low complexity" evidence="7">
    <location>
        <begin position="1514"/>
        <end position="1525"/>
    </location>
</feature>
<dbReference type="PROSITE" id="PS51282">
    <property type="entry name" value="DWNN"/>
    <property type="match status" value="1"/>
</dbReference>
<dbReference type="InterPro" id="IPR001878">
    <property type="entry name" value="Znf_CCHC"/>
</dbReference>
<dbReference type="SUPFAM" id="SSF57850">
    <property type="entry name" value="RING/U-box"/>
    <property type="match status" value="1"/>
</dbReference>
<dbReference type="Gene3D" id="3.10.20.90">
    <property type="entry name" value="Phosphatidylinositol 3-kinase Catalytic Subunit, Chain A, domain 1"/>
    <property type="match status" value="1"/>
</dbReference>
<feature type="compositionally biased region" description="Low complexity" evidence="7">
    <location>
        <begin position="1544"/>
        <end position="1557"/>
    </location>
</feature>
<protein>
    <recommendedName>
        <fullName evidence="14">E3 ubiquitin-protein ligase RBBP6</fullName>
    </recommendedName>
</protein>
<keyword evidence="4" id="KW-0862">Zinc</keyword>
<gene>
    <name evidence="12" type="ORF">PLEPLA_LOCUS35410</name>
</gene>
<dbReference type="InterPro" id="IPR036875">
    <property type="entry name" value="Znf_CCHC_sf"/>
</dbReference>
<dbReference type="GO" id="GO:0003676">
    <property type="term" value="F:nucleic acid binding"/>
    <property type="evidence" value="ECO:0007669"/>
    <property type="project" value="InterPro"/>
</dbReference>
<feature type="compositionally biased region" description="Low complexity" evidence="7">
    <location>
        <begin position="826"/>
        <end position="885"/>
    </location>
</feature>
<dbReference type="GO" id="GO:0006397">
    <property type="term" value="P:mRNA processing"/>
    <property type="evidence" value="ECO:0007669"/>
    <property type="project" value="InterPro"/>
</dbReference>
<evidence type="ECO:0000256" key="7">
    <source>
        <dbReference type="SAM" id="MobiDB-lite"/>
    </source>
</evidence>
<dbReference type="GO" id="GO:0016567">
    <property type="term" value="P:protein ubiquitination"/>
    <property type="evidence" value="ECO:0007669"/>
    <property type="project" value="InterPro"/>
</dbReference>
<feature type="region of interest" description="Disordered" evidence="7">
    <location>
        <begin position="328"/>
        <end position="501"/>
    </location>
</feature>
<feature type="domain" description="U-box" evidence="11">
    <location>
        <begin position="257"/>
        <end position="334"/>
    </location>
</feature>
<feature type="compositionally biased region" description="Basic and acidic residues" evidence="7">
    <location>
        <begin position="1697"/>
        <end position="1711"/>
    </location>
</feature>
<dbReference type="CDD" id="cd16620">
    <property type="entry name" value="vRING-HC-C4C4_RBBP6"/>
    <property type="match status" value="1"/>
</dbReference>
<keyword evidence="2" id="KW-0479">Metal-binding</keyword>
<evidence type="ECO:0000259" key="11">
    <source>
        <dbReference type="PROSITE" id="PS51698"/>
    </source>
</evidence>
<dbReference type="PROSITE" id="PS50158">
    <property type="entry name" value="ZF_CCHC"/>
    <property type="match status" value="1"/>
</dbReference>
<dbReference type="Pfam" id="PF08783">
    <property type="entry name" value="DWNN"/>
    <property type="match status" value="1"/>
</dbReference>
<dbReference type="PANTHER" id="PTHR15439:SF0">
    <property type="entry name" value="CELL DIVISION CYCLE AND APOPTOSIS REGULATOR PROTEIN 1-RELATED"/>
    <property type="match status" value="1"/>
</dbReference>
<dbReference type="Gene3D" id="3.30.40.10">
    <property type="entry name" value="Zinc/RING finger domain, C3HC4 (zinc finger)"/>
    <property type="match status" value="1"/>
</dbReference>
<feature type="compositionally biased region" description="Basic and acidic residues" evidence="7">
    <location>
        <begin position="1592"/>
        <end position="1603"/>
    </location>
</feature>
<organism evidence="12 13">
    <name type="scientific">Pleuronectes platessa</name>
    <name type="common">European plaice</name>
    <dbReference type="NCBI Taxonomy" id="8262"/>
    <lineage>
        <taxon>Eukaryota</taxon>
        <taxon>Metazoa</taxon>
        <taxon>Chordata</taxon>
        <taxon>Craniata</taxon>
        <taxon>Vertebrata</taxon>
        <taxon>Euteleostomi</taxon>
        <taxon>Actinopterygii</taxon>
        <taxon>Neopterygii</taxon>
        <taxon>Teleostei</taxon>
        <taxon>Neoteleostei</taxon>
        <taxon>Acanthomorphata</taxon>
        <taxon>Carangaria</taxon>
        <taxon>Pleuronectiformes</taxon>
        <taxon>Pleuronectoidei</taxon>
        <taxon>Pleuronectidae</taxon>
        <taxon>Pleuronectes</taxon>
    </lineage>
</organism>
<feature type="compositionally biased region" description="Basic and acidic residues" evidence="7">
    <location>
        <begin position="593"/>
        <end position="606"/>
    </location>
</feature>
<comment type="subcellular location">
    <subcellularLocation>
        <location evidence="1">Nucleus</location>
    </subcellularLocation>
</comment>
<feature type="compositionally biased region" description="Basic and acidic residues" evidence="7">
    <location>
        <begin position="1413"/>
        <end position="1447"/>
    </location>
</feature>
<reference evidence="12" key="1">
    <citation type="submission" date="2020-03" db="EMBL/GenBank/DDBJ databases">
        <authorList>
            <person name="Weist P."/>
        </authorList>
    </citation>
    <scope>NUCLEOTIDE SEQUENCE</scope>
</reference>
<feature type="compositionally biased region" description="Basic and acidic residues" evidence="7">
    <location>
        <begin position="1558"/>
        <end position="1584"/>
    </location>
</feature>
<dbReference type="Pfam" id="PF00098">
    <property type="entry name" value="zf-CCHC"/>
    <property type="match status" value="1"/>
</dbReference>
<name>A0A9N7Z1E6_PLEPL</name>
<dbReference type="GO" id="GO:0006511">
    <property type="term" value="P:ubiquitin-dependent protein catabolic process"/>
    <property type="evidence" value="ECO:0007669"/>
    <property type="project" value="TreeGrafter"/>
</dbReference>
<dbReference type="Proteomes" id="UP001153269">
    <property type="component" value="Unassembled WGS sequence"/>
</dbReference>
<feature type="compositionally biased region" description="Basic and acidic residues" evidence="7">
    <location>
        <begin position="964"/>
        <end position="990"/>
    </location>
</feature>
<feature type="compositionally biased region" description="Basic and acidic residues" evidence="7">
    <location>
        <begin position="997"/>
        <end position="1035"/>
    </location>
</feature>
<feature type="compositionally biased region" description="Basic and acidic residues" evidence="7">
    <location>
        <begin position="1262"/>
        <end position="1277"/>
    </location>
</feature>
<feature type="compositionally biased region" description="Basic and acidic residues" evidence="7">
    <location>
        <begin position="1631"/>
        <end position="1647"/>
    </location>
</feature>
<feature type="compositionally biased region" description="Pro residues" evidence="7">
    <location>
        <begin position="350"/>
        <end position="366"/>
    </location>
</feature>
<keyword evidence="13" id="KW-1185">Reference proteome</keyword>
<dbReference type="GO" id="GO:0008270">
    <property type="term" value="F:zinc ion binding"/>
    <property type="evidence" value="ECO:0007669"/>
    <property type="project" value="UniProtKB-KW"/>
</dbReference>
<dbReference type="SMART" id="SM00184">
    <property type="entry name" value="RING"/>
    <property type="match status" value="1"/>
</dbReference>
<dbReference type="SUPFAM" id="SSF57756">
    <property type="entry name" value="Retrovirus zinc finger-like domains"/>
    <property type="match status" value="1"/>
</dbReference>
<feature type="compositionally biased region" description="Basic residues" evidence="7">
    <location>
        <begin position="703"/>
        <end position="716"/>
    </location>
</feature>
<dbReference type="GO" id="GO:0061630">
    <property type="term" value="F:ubiquitin protein ligase activity"/>
    <property type="evidence" value="ECO:0007669"/>
    <property type="project" value="InterPro"/>
</dbReference>
<dbReference type="InterPro" id="IPR001841">
    <property type="entry name" value="Znf_RING"/>
</dbReference>
<evidence type="ECO:0008006" key="14">
    <source>
        <dbReference type="Google" id="ProtNLM"/>
    </source>
</evidence>
<feature type="compositionally biased region" description="Low complexity" evidence="7">
    <location>
        <begin position="667"/>
        <end position="689"/>
    </location>
</feature>
<feature type="region of interest" description="Disordered" evidence="7">
    <location>
        <begin position="930"/>
        <end position="1113"/>
    </location>
</feature>
<evidence type="ECO:0000256" key="2">
    <source>
        <dbReference type="ARBA" id="ARBA00022723"/>
    </source>
</evidence>
<evidence type="ECO:0000313" key="13">
    <source>
        <dbReference type="Proteomes" id="UP001153269"/>
    </source>
</evidence>
<feature type="compositionally biased region" description="Basic and acidic residues" evidence="7">
    <location>
        <begin position="1284"/>
        <end position="1318"/>
    </location>
</feature>
<comment type="caution">
    <text evidence="12">The sequence shown here is derived from an EMBL/GenBank/DDBJ whole genome shotgun (WGS) entry which is preliminary data.</text>
</comment>
<evidence type="ECO:0000256" key="1">
    <source>
        <dbReference type="ARBA" id="ARBA00004123"/>
    </source>
</evidence>
<evidence type="ECO:0000256" key="4">
    <source>
        <dbReference type="ARBA" id="ARBA00022833"/>
    </source>
</evidence>
<evidence type="ECO:0000256" key="3">
    <source>
        <dbReference type="ARBA" id="ARBA00022771"/>
    </source>
</evidence>
<evidence type="ECO:0000259" key="10">
    <source>
        <dbReference type="PROSITE" id="PS51282"/>
    </source>
</evidence>
<feature type="region of interest" description="Disordered" evidence="7">
    <location>
        <begin position="593"/>
        <end position="760"/>
    </location>
</feature>
<dbReference type="EMBL" id="CADEAL010003957">
    <property type="protein sequence ID" value="CAB1447733.1"/>
    <property type="molecule type" value="Genomic_DNA"/>
</dbReference>
<dbReference type="PROSITE" id="PS51698">
    <property type="entry name" value="U_BOX"/>
    <property type="match status" value="1"/>
</dbReference>
<feature type="region of interest" description="Disordered" evidence="7">
    <location>
        <begin position="799"/>
        <end position="900"/>
    </location>
</feature>
<dbReference type="GO" id="GO:0005634">
    <property type="term" value="C:nucleus"/>
    <property type="evidence" value="ECO:0007669"/>
    <property type="project" value="UniProtKB-SubCell"/>
</dbReference>
<feature type="region of interest" description="Disordered" evidence="7">
    <location>
        <begin position="1130"/>
        <end position="1204"/>
    </location>
</feature>
<feature type="compositionally biased region" description="Basic and acidic residues" evidence="7">
    <location>
        <begin position="1043"/>
        <end position="1113"/>
    </location>
</feature>
<feature type="domain" description="RING-type" evidence="8">
    <location>
        <begin position="264"/>
        <end position="305"/>
    </location>
</feature>
<feature type="region of interest" description="Disordered" evidence="7">
    <location>
        <begin position="1376"/>
        <end position="1764"/>
    </location>
</feature>
<feature type="compositionally biased region" description="Acidic residues" evidence="7">
    <location>
        <begin position="1242"/>
        <end position="1256"/>
    </location>
</feature>
<evidence type="ECO:0000259" key="9">
    <source>
        <dbReference type="PROSITE" id="PS50158"/>
    </source>
</evidence>
<feature type="compositionally biased region" description="Basic residues" evidence="7">
    <location>
        <begin position="640"/>
        <end position="664"/>
    </location>
</feature>
<dbReference type="InterPro" id="IPR003613">
    <property type="entry name" value="Ubox_domain"/>
</dbReference>
<keyword evidence="3 6" id="KW-0863">Zinc-finger</keyword>
<dbReference type="PROSITE" id="PS50089">
    <property type="entry name" value="ZF_RING_2"/>
    <property type="match status" value="1"/>
</dbReference>
<feature type="compositionally biased region" description="Basic and acidic residues" evidence="7">
    <location>
        <begin position="1526"/>
        <end position="1542"/>
    </location>
</feature>
<proteinExistence type="predicted"/>
<evidence type="ECO:0000259" key="8">
    <source>
        <dbReference type="PROSITE" id="PS50089"/>
    </source>
</evidence>
<feature type="compositionally biased region" description="Basic and acidic residues" evidence="7">
    <location>
        <begin position="1465"/>
        <end position="1501"/>
    </location>
</feature>
<feature type="compositionally biased region" description="Basic and acidic residues" evidence="7">
    <location>
        <begin position="1134"/>
        <end position="1200"/>
    </location>
</feature>
<feature type="compositionally biased region" description="Low complexity" evidence="7">
    <location>
        <begin position="1610"/>
        <end position="1627"/>
    </location>
</feature>